<evidence type="ECO:0000256" key="5">
    <source>
        <dbReference type="ARBA" id="ARBA00022927"/>
    </source>
</evidence>
<evidence type="ECO:0000256" key="2">
    <source>
        <dbReference type="ARBA" id="ARBA00006653"/>
    </source>
</evidence>
<evidence type="ECO:0000256" key="7">
    <source>
        <dbReference type="ARBA" id="ARBA00023136"/>
    </source>
</evidence>
<evidence type="ECO:0000256" key="6">
    <source>
        <dbReference type="ARBA" id="ARBA00023034"/>
    </source>
</evidence>
<evidence type="ECO:0000256" key="1">
    <source>
        <dbReference type="ARBA" id="ARBA00004395"/>
    </source>
</evidence>
<keyword evidence="6" id="KW-0333">Golgi apparatus</keyword>
<dbReference type="InterPro" id="IPR033370">
    <property type="entry name" value="COG1"/>
</dbReference>
<dbReference type="Proteomes" id="UP000485058">
    <property type="component" value="Unassembled WGS sequence"/>
</dbReference>
<dbReference type="GO" id="GO:0015031">
    <property type="term" value="P:protein transport"/>
    <property type="evidence" value="ECO:0007669"/>
    <property type="project" value="UniProtKB-KW"/>
</dbReference>
<keyword evidence="9" id="KW-1185">Reference proteome</keyword>
<keyword evidence="5" id="KW-0653">Protein transport</keyword>
<reference evidence="8 9" key="1">
    <citation type="submission" date="2020-02" db="EMBL/GenBank/DDBJ databases">
        <title>Draft genome sequence of Haematococcus lacustris strain NIES-144.</title>
        <authorList>
            <person name="Morimoto D."/>
            <person name="Nakagawa S."/>
            <person name="Yoshida T."/>
            <person name="Sawayama S."/>
        </authorList>
    </citation>
    <scope>NUCLEOTIDE SEQUENCE [LARGE SCALE GENOMIC DNA]</scope>
    <source>
        <strain evidence="8 9">NIES-144</strain>
    </source>
</reference>
<dbReference type="GO" id="GO:0000139">
    <property type="term" value="C:Golgi membrane"/>
    <property type="evidence" value="ECO:0007669"/>
    <property type="project" value="UniProtKB-SubCell"/>
</dbReference>
<dbReference type="GO" id="GO:0017119">
    <property type="term" value="C:Golgi transport complex"/>
    <property type="evidence" value="ECO:0007669"/>
    <property type="project" value="InterPro"/>
</dbReference>
<evidence type="ECO:0000256" key="4">
    <source>
        <dbReference type="ARBA" id="ARBA00022448"/>
    </source>
</evidence>
<keyword evidence="7" id="KW-0472">Membrane</keyword>
<name>A0A699Y957_HAELA</name>
<evidence type="ECO:0000313" key="9">
    <source>
        <dbReference type="Proteomes" id="UP000485058"/>
    </source>
</evidence>
<organism evidence="8 9">
    <name type="scientific">Haematococcus lacustris</name>
    <name type="common">Green alga</name>
    <name type="synonym">Haematococcus pluvialis</name>
    <dbReference type="NCBI Taxonomy" id="44745"/>
    <lineage>
        <taxon>Eukaryota</taxon>
        <taxon>Viridiplantae</taxon>
        <taxon>Chlorophyta</taxon>
        <taxon>core chlorophytes</taxon>
        <taxon>Chlorophyceae</taxon>
        <taxon>CS clade</taxon>
        <taxon>Chlamydomonadales</taxon>
        <taxon>Haematococcaceae</taxon>
        <taxon>Haematococcus</taxon>
    </lineage>
</organism>
<comment type="subcellular location">
    <subcellularLocation>
        <location evidence="1">Golgi apparatus membrane</location>
        <topology evidence="1">Peripheral membrane protein</topology>
    </subcellularLocation>
</comment>
<sequence>MGSRVRYLVDTPEMIWGCLDTQQHLDAARRFLRAQHVHQLLLDTYSRDQLARFPLLNHQWPLVLKFKQQVEDAALAGLASQSALATPVAADALATVCALRGWDSQAALAQLLASRRTWLV</sequence>
<dbReference type="PANTHER" id="PTHR31658:SF0">
    <property type="entry name" value="CONSERVED OLIGOMERIC GOLGI COMPLEX SUBUNIT 1"/>
    <property type="match status" value="1"/>
</dbReference>
<evidence type="ECO:0000256" key="3">
    <source>
        <dbReference type="ARBA" id="ARBA00020978"/>
    </source>
</evidence>
<accession>A0A699Y957</accession>
<comment type="similarity">
    <text evidence="2">Belongs to the COG1 family.</text>
</comment>
<dbReference type="GO" id="GO:0006891">
    <property type="term" value="P:intra-Golgi vesicle-mediated transport"/>
    <property type="evidence" value="ECO:0007669"/>
    <property type="project" value="InterPro"/>
</dbReference>
<dbReference type="AlphaFoldDB" id="A0A699Y957"/>
<proteinExistence type="inferred from homology"/>
<dbReference type="EMBL" id="BLLF01000052">
    <property type="protein sequence ID" value="GFH06717.1"/>
    <property type="molecule type" value="Genomic_DNA"/>
</dbReference>
<evidence type="ECO:0000313" key="8">
    <source>
        <dbReference type="EMBL" id="GFH06717.1"/>
    </source>
</evidence>
<comment type="caution">
    <text evidence="8">The sequence shown here is derived from an EMBL/GenBank/DDBJ whole genome shotgun (WGS) entry which is preliminary data.</text>
</comment>
<keyword evidence="4" id="KW-0813">Transport</keyword>
<protein>
    <recommendedName>
        <fullName evidence="3">Conserved oligomeric Golgi complex subunit 1</fullName>
    </recommendedName>
</protein>
<gene>
    <name evidence="8" type="ORF">HaLaN_01391</name>
</gene>
<dbReference type="PANTHER" id="PTHR31658">
    <property type="entry name" value="CONSERVED OLIGOMERIC GOLGI COMPLEX SUBUNIT 1"/>
    <property type="match status" value="1"/>
</dbReference>